<keyword evidence="3" id="KW-1185">Reference proteome</keyword>
<evidence type="ECO:0000313" key="3">
    <source>
        <dbReference type="Proteomes" id="UP000308167"/>
    </source>
</evidence>
<dbReference type="EMBL" id="CABFKI010000009">
    <property type="protein sequence ID" value="VTU08639.1"/>
    <property type="molecule type" value="Genomic_DNA"/>
</dbReference>
<proteinExistence type="predicted"/>
<organism evidence="2 3">
    <name type="scientific">Actinobacillus porcinus</name>
    <dbReference type="NCBI Taxonomy" id="51048"/>
    <lineage>
        <taxon>Bacteria</taxon>
        <taxon>Pseudomonadati</taxon>
        <taxon>Pseudomonadota</taxon>
        <taxon>Gammaproteobacteria</taxon>
        <taxon>Pasteurellales</taxon>
        <taxon>Pasteurellaceae</taxon>
        <taxon>Actinobacillus</taxon>
    </lineage>
</organism>
<dbReference type="Proteomes" id="UP000308167">
    <property type="component" value="Unassembled WGS sequence"/>
</dbReference>
<dbReference type="Pfam" id="PF05016">
    <property type="entry name" value="ParE_toxin"/>
    <property type="match status" value="1"/>
</dbReference>
<evidence type="ECO:0000256" key="1">
    <source>
        <dbReference type="ARBA" id="ARBA00022649"/>
    </source>
</evidence>
<dbReference type="InterPro" id="IPR035093">
    <property type="entry name" value="RelE/ParE_toxin_dom_sf"/>
</dbReference>
<dbReference type="InterPro" id="IPR007712">
    <property type="entry name" value="RelE/ParE_toxin"/>
</dbReference>
<name>A0ABY6TKP9_9PAST</name>
<sequence length="97" mass="11184">MLIAKSEQFSPLALNNLNEIIENVIAFTGYELSGIKLSEAIFNKIESISYLPSAIGRKRDDNTREAFVRGYRIVYEEKEDCIWIITIIHSSRLYPRS</sequence>
<protein>
    <submittedName>
        <fullName evidence="2">Plasmid stabilization system protein</fullName>
    </submittedName>
</protein>
<reference evidence="2 3" key="1">
    <citation type="submission" date="2019-05" db="EMBL/GenBank/DDBJ databases">
        <authorList>
            <consortium name="Pathogen Informatics"/>
        </authorList>
    </citation>
    <scope>NUCLEOTIDE SEQUENCE [LARGE SCALE GENOMIC DNA]</scope>
    <source>
        <strain evidence="2 3">NM319</strain>
    </source>
</reference>
<dbReference type="Gene3D" id="3.30.2310.20">
    <property type="entry name" value="RelE-like"/>
    <property type="match status" value="1"/>
</dbReference>
<gene>
    <name evidence="2" type="ORF">SAMEA1410922_01541</name>
</gene>
<keyword evidence="1" id="KW-1277">Toxin-antitoxin system</keyword>
<comment type="caution">
    <text evidence="2">The sequence shown here is derived from an EMBL/GenBank/DDBJ whole genome shotgun (WGS) entry which is preliminary data.</text>
</comment>
<evidence type="ECO:0000313" key="2">
    <source>
        <dbReference type="EMBL" id="VTU08639.1"/>
    </source>
</evidence>
<accession>A0ABY6TKP9</accession>